<keyword evidence="5" id="KW-1185">Reference proteome</keyword>
<feature type="domain" description="DUF5126" evidence="3">
    <location>
        <begin position="133"/>
        <end position="235"/>
    </location>
</feature>
<evidence type="ECO:0000259" key="3">
    <source>
        <dbReference type="Pfam" id="PF17166"/>
    </source>
</evidence>
<reference evidence="5" key="1">
    <citation type="submission" date="2016-10" db="EMBL/GenBank/DDBJ databases">
        <authorList>
            <person name="Varghese N."/>
            <person name="Submissions S."/>
        </authorList>
    </citation>
    <scope>NUCLEOTIDE SEQUENCE [LARGE SCALE GENOMIC DNA]</scope>
    <source>
        <strain evidence="5">Gh-48</strain>
    </source>
</reference>
<dbReference type="Pfam" id="PF16391">
    <property type="entry name" value="DUF5000"/>
    <property type="match status" value="1"/>
</dbReference>
<gene>
    <name evidence="4" type="ORF">SAMN05192574_11088</name>
</gene>
<sequence>MKKINNRRWLTGLMLMPVLLIMLIVSCKKGESNIEVVSNDTTKPGVVTNVKVENLNGAARLTYTLPNSKNLLYVLASYNINDKTTRETKASYYTDTITVDGFARAKDYEVTLYAVSRANVKSDPVVVKVSPKTPNYLLINDNLDITPDFGGANFFGLNPNKVPIAVHVLSLNDKTNKYDEQDPQYINTDSVNFSVRGYDATPKKFGVYTTDRFGNVSDTVYKTLTPLFETLLDKSKFYTYHLDSDSPIGYGWEFKYLFDGNTGEPGWHTLSAPTKQGTFALGVNAKLSRFVLWERLSGVFGYQNIRQLTLWGTSSDAPKDSVLPKNSAPGTVSGDWVNLGNFTYPNPPSGLPPNQANASDIAFVAAGVNFKIGINAPATKFIRLECTQTWGGLDYVNALEISLYGNPL</sequence>
<dbReference type="STRING" id="551995.SAMN05192574_11088"/>
<evidence type="ECO:0000259" key="2">
    <source>
        <dbReference type="Pfam" id="PF16391"/>
    </source>
</evidence>
<dbReference type="SUPFAM" id="SSF49265">
    <property type="entry name" value="Fibronectin type III"/>
    <property type="match status" value="1"/>
</dbReference>
<dbReference type="InterPro" id="IPR032164">
    <property type="entry name" value="DUF5000"/>
</dbReference>
<dbReference type="Pfam" id="PF17166">
    <property type="entry name" value="DUF5126"/>
    <property type="match status" value="1"/>
</dbReference>
<dbReference type="InterPro" id="IPR032527">
    <property type="entry name" value="DUF4959"/>
</dbReference>
<organism evidence="4 5">
    <name type="scientific">Mucilaginibacter gossypiicola</name>
    <dbReference type="NCBI Taxonomy" id="551995"/>
    <lineage>
        <taxon>Bacteria</taxon>
        <taxon>Pseudomonadati</taxon>
        <taxon>Bacteroidota</taxon>
        <taxon>Sphingobacteriia</taxon>
        <taxon>Sphingobacteriales</taxon>
        <taxon>Sphingobacteriaceae</taxon>
        <taxon>Mucilaginibacter</taxon>
    </lineage>
</organism>
<evidence type="ECO:0000259" key="1">
    <source>
        <dbReference type="Pfam" id="PF16323"/>
    </source>
</evidence>
<evidence type="ECO:0000313" key="5">
    <source>
        <dbReference type="Proteomes" id="UP000198942"/>
    </source>
</evidence>
<feature type="domain" description="DUF5000" evidence="2">
    <location>
        <begin position="268"/>
        <end position="405"/>
    </location>
</feature>
<dbReference type="Pfam" id="PF16323">
    <property type="entry name" value="DUF4959"/>
    <property type="match status" value="1"/>
</dbReference>
<protein>
    <recommendedName>
        <fullName evidence="6">DUF4959 domain-containing protein</fullName>
    </recommendedName>
</protein>
<dbReference type="Proteomes" id="UP000198942">
    <property type="component" value="Unassembled WGS sequence"/>
</dbReference>
<dbReference type="EMBL" id="FOCL01000010">
    <property type="protein sequence ID" value="SEO64063.1"/>
    <property type="molecule type" value="Genomic_DNA"/>
</dbReference>
<dbReference type="InterPro" id="IPR036116">
    <property type="entry name" value="FN3_sf"/>
</dbReference>
<proteinExistence type="predicted"/>
<name>A0A1H8RDI4_9SPHI</name>
<feature type="domain" description="DUF4959" evidence="1">
    <location>
        <begin position="26"/>
        <end position="131"/>
    </location>
</feature>
<dbReference type="RefSeq" id="WP_091217323.1">
    <property type="nucleotide sequence ID" value="NZ_FOCL01000010.1"/>
</dbReference>
<dbReference type="OrthoDB" id="1312186at2"/>
<dbReference type="InterPro" id="IPR033431">
    <property type="entry name" value="DUF5126"/>
</dbReference>
<evidence type="ECO:0008006" key="6">
    <source>
        <dbReference type="Google" id="ProtNLM"/>
    </source>
</evidence>
<accession>A0A1H8RDI4</accession>
<dbReference type="Gene3D" id="2.60.120.260">
    <property type="entry name" value="Galactose-binding domain-like"/>
    <property type="match status" value="1"/>
</dbReference>
<dbReference type="AlphaFoldDB" id="A0A1H8RDI4"/>
<evidence type="ECO:0000313" key="4">
    <source>
        <dbReference type="EMBL" id="SEO64063.1"/>
    </source>
</evidence>
<dbReference type="PROSITE" id="PS51257">
    <property type="entry name" value="PROKAR_LIPOPROTEIN"/>
    <property type="match status" value="1"/>
</dbReference>